<dbReference type="InterPro" id="IPR045175">
    <property type="entry name" value="M28_fam"/>
</dbReference>
<evidence type="ECO:0000313" key="12">
    <source>
        <dbReference type="EMBL" id="GME69339.1"/>
    </source>
</evidence>
<dbReference type="GO" id="GO:0046872">
    <property type="term" value="F:metal ion binding"/>
    <property type="evidence" value="ECO:0007669"/>
    <property type="project" value="UniProtKB-KW"/>
</dbReference>
<dbReference type="PANTHER" id="PTHR12147">
    <property type="entry name" value="METALLOPEPTIDASE M28 FAMILY MEMBER"/>
    <property type="match status" value="1"/>
</dbReference>
<dbReference type="AlphaFoldDB" id="A0A9W6SXP6"/>
<evidence type="ECO:0000256" key="1">
    <source>
        <dbReference type="ARBA" id="ARBA00001947"/>
    </source>
</evidence>
<dbReference type="EMBL" id="BSXN01000647">
    <property type="protein sequence ID" value="GME69339.1"/>
    <property type="molecule type" value="Genomic_DNA"/>
</dbReference>
<dbReference type="Gene3D" id="3.40.630.10">
    <property type="entry name" value="Zn peptidases"/>
    <property type="match status" value="1"/>
</dbReference>
<comment type="similarity">
    <text evidence="8">Belongs to the peptidase M28 family. M28E subfamily.</text>
</comment>
<protein>
    <recommendedName>
        <fullName evidence="9">Peptide hydrolase</fullName>
        <ecNumber evidence="9">3.4.-.-</ecNumber>
    </recommendedName>
</protein>
<feature type="compositionally biased region" description="Basic and acidic residues" evidence="10">
    <location>
        <begin position="308"/>
        <end position="322"/>
    </location>
</feature>
<evidence type="ECO:0000256" key="7">
    <source>
        <dbReference type="ARBA" id="ARBA00022833"/>
    </source>
</evidence>
<keyword evidence="6 9" id="KW-0378">Hydrolase</keyword>
<dbReference type="GO" id="GO:0006508">
    <property type="term" value="P:proteolysis"/>
    <property type="evidence" value="ECO:0007669"/>
    <property type="project" value="UniProtKB-KW"/>
</dbReference>
<name>A0A9W6SXP6_CANBO</name>
<evidence type="ECO:0000256" key="8">
    <source>
        <dbReference type="ARBA" id="ARBA00043962"/>
    </source>
</evidence>
<evidence type="ECO:0000256" key="4">
    <source>
        <dbReference type="ARBA" id="ARBA00022723"/>
    </source>
</evidence>
<dbReference type="GO" id="GO:0004177">
    <property type="term" value="F:aminopeptidase activity"/>
    <property type="evidence" value="ECO:0007669"/>
    <property type="project" value="UniProtKB-KW"/>
</dbReference>
<evidence type="ECO:0000313" key="13">
    <source>
        <dbReference type="Proteomes" id="UP001165120"/>
    </source>
</evidence>
<proteinExistence type="inferred from homology"/>
<feature type="compositionally biased region" description="Basic and acidic residues" evidence="10">
    <location>
        <begin position="284"/>
        <end position="301"/>
    </location>
</feature>
<evidence type="ECO:0000259" key="11">
    <source>
        <dbReference type="Pfam" id="PF04389"/>
    </source>
</evidence>
<keyword evidence="13" id="KW-1185">Reference proteome</keyword>
<keyword evidence="5" id="KW-0732">Signal</keyword>
<keyword evidence="4 9" id="KW-0479">Metal-binding</keyword>
<evidence type="ECO:0000256" key="6">
    <source>
        <dbReference type="ARBA" id="ARBA00022801"/>
    </source>
</evidence>
<reference evidence="12" key="1">
    <citation type="submission" date="2023-04" db="EMBL/GenBank/DDBJ databases">
        <title>Candida boidinii NBRC 10035.</title>
        <authorList>
            <person name="Ichikawa N."/>
            <person name="Sato H."/>
            <person name="Tonouchi N."/>
        </authorList>
    </citation>
    <scope>NUCLEOTIDE SEQUENCE</scope>
    <source>
        <strain evidence="12">NBRC 10035</strain>
    </source>
</reference>
<evidence type="ECO:0000256" key="2">
    <source>
        <dbReference type="ARBA" id="ARBA00022438"/>
    </source>
</evidence>
<feature type="region of interest" description="Disordered" evidence="10">
    <location>
        <begin position="284"/>
        <end position="340"/>
    </location>
</feature>
<evidence type="ECO:0000256" key="10">
    <source>
        <dbReference type="SAM" id="MobiDB-lite"/>
    </source>
</evidence>
<dbReference type="EC" id="3.4.-.-" evidence="9"/>
<dbReference type="GO" id="GO:0008235">
    <property type="term" value="F:metalloexopeptidase activity"/>
    <property type="evidence" value="ECO:0007669"/>
    <property type="project" value="InterPro"/>
</dbReference>
<keyword evidence="2" id="KW-0031">Aminopeptidase</keyword>
<sequence>MAGNLTFTSNKVVIPHYEYPLEKSLNTEKVTSAYNDVNIYELEDMITNLTSFNDRRYNSLHGLEAATYIYDILVAYAAESPGLFHASIIHHKGWLQPSLVFTVNGISPDHIVVVGSHLDSMSYLPSFLTSAPGADDNASGVATLLESIRLLVPIFKEKIPENTIQFHFYSAEETGSLGSLEIYRYFNDQHKNKYNKKIVAMLQQDMTGYTKGSTDLGLEEHFGIVKSYASSNLNLFIKMLIQNYCDIPYRDTECSMICSDHAAATINGFPAAYIIWGDSTINGKEKSTKKRDSGTRKDLHGTTDLAEDLPRSFDRIRPDKSTSKIRGTASPPAREKYAKRSRERMIHYMEEAKYGEHNNSTYYNNKQLTDTGKLRQVLMGRR</sequence>
<dbReference type="PANTHER" id="PTHR12147:SF56">
    <property type="entry name" value="AMINOPEPTIDASE YDR415C-RELATED"/>
    <property type="match status" value="1"/>
</dbReference>
<feature type="domain" description="Peptidase M28" evidence="11">
    <location>
        <begin position="100"/>
        <end position="292"/>
    </location>
</feature>
<keyword evidence="7 9" id="KW-0862">Zinc</keyword>
<dbReference type="Proteomes" id="UP001165120">
    <property type="component" value="Unassembled WGS sequence"/>
</dbReference>
<comment type="cofactor">
    <cofactor evidence="1">
        <name>Zn(2+)</name>
        <dbReference type="ChEBI" id="CHEBI:29105"/>
    </cofactor>
</comment>
<evidence type="ECO:0000256" key="9">
    <source>
        <dbReference type="RuleBase" id="RU361240"/>
    </source>
</evidence>
<evidence type="ECO:0000256" key="3">
    <source>
        <dbReference type="ARBA" id="ARBA00022670"/>
    </source>
</evidence>
<evidence type="ECO:0000256" key="5">
    <source>
        <dbReference type="ARBA" id="ARBA00022729"/>
    </source>
</evidence>
<dbReference type="Pfam" id="PF04389">
    <property type="entry name" value="Peptidase_M28"/>
    <property type="match status" value="1"/>
</dbReference>
<dbReference type="InterPro" id="IPR007484">
    <property type="entry name" value="Peptidase_M28"/>
</dbReference>
<keyword evidence="3 9" id="KW-0645">Protease</keyword>
<organism evidence="12 13">
    <name type="scientific">Candida boidinii</name>
    <name type="common">Yeast</name>
    <dbReference type="NCBI Taxonomy" id="5477"/>
    <lineage>
        <taxon>Eukaryota</taxon>
        <taxon>Fungi</taxon>
        <taxon>Dikarya</taxon>
        <taxon>Ascomycota</taxon>
        <taxon>Saccharomycotina</taxon>
        <taxon>Pichiomycetes</taxon>
        <taxon>Pichiales</taxon>
        <taxon>Pichiaceae</taxon>
        <taxon>Ogataea</taxon>
        <taxon>Ogataea/Candida clade</taxon>
    </lineage>
</organism>
<accession>A0A9W6SXP6</accession>
<comment type="caution">
    <text evidence="12">The sequence shown here is derived from an EMBL/GenBank/DDBJ whole genome shotgun (WGS) entry which is preliminary data.</text>
</comment>
<dbReference type="SUPFAM" id="SSF53187">
    <property type="entry name" value="Zn-dependent exopeptidases"/>
    <property type="match status" value="1"/>
</dbReference>
<gene>
    <name evidence="12" type="ORF">Cboi02_000224400</name>
</gene>